<sequence length="181" mass="21601">MNTNESIKLIEEELEILRQKIRNHIIAVFRANETKELEITPHKSTHQSWFVYQDAYEQYFKIVVTAVRYENDVLSYEICVPNNETTGGERIEIDEKSAPEYFQVSELISIYKTLSEYIPPVADWNKWWYSAEFTIMERITGYQQLDFDPEGESQAFVDACDAYWENLPTDEKQELWKEYNR</sequence>
<reference evidence="1 2" key="1">
    <citation type="submission" date="2019-03" db="EMBL/GenBank/DDBJ databases">
        <title>Single cell metagenomics reveals metabolic interactions within the superorganism composed of flagellate Streblomastix strix and complex community of Bacteroidetes bacteria on its surface.</title>
        <authorList>
            <person name="Treitli S.C."/>
            <person name="Kolisko M."/>
            <person name="Husnik F."/>
            <person name="Keeling P."/>
            <person name="Hampl V."/>
        </authorList>
    </citation>
    <scope>NUCLEOTIDE SEQUENCE [LARGE SCALE GENOMIC DNA]</scope>
    <source>
        <strain evidence="1">St1</strain>
    </source>
</reference>
<protein>
    <submittedName>
        <fullName evidence="1">Uncharacterized protein</fullName>
    </submittedName>
</protein>
<dbReference type="AlphaFoldDB" id="A0A5M8P365"/>
<organism evidence="1 2">
    <name type="scientific">Candidatus Ordinivivax streblomastigis</name>
    <dbReference type="NCBI Taxonomy" id="2540710"/>
    <lineage>
        <taxon>Bacteria</taxon>
        <taxon>Pseudomonadati</taxon>
        <taxon>Bacteroidota</taxon>
        <taxon>Bacteroidia</taxon>
        <taxon>Bacteroidales</taxon>
        <taxon>Candidatus Ordinivivax</taxon>
    </lineage>
</organism>
<comment type="caution">
    <text evidence="1">The sequence shown here is derived from an EMBL/GenBank/DDBJ whole genome shotgun (WGS) entry which is preliminary data.</text>
</comment>
<dbReference type="EMBL" id="SNRX01000005">
    <property type="protein sequence ID" value="KAA6302834.1"/>
    <property type="molecule type" value="Genomic_DNA"/>
</dbReference>
<evidence type="ECO:0000313" key="2">
    <source>
        <dbReference type="Proteomes" id="UP000324575"/>
    </source>
</evidence>
<proteinExistence type="predicted"/>
<evidence type="ECO:0000313" key="1">
    <source>
        <dbReference type="EMBL" id="KAA6302834.1"/>
    </source>
</evidence>
<dbReference type="Proteomes" id="UP000324575">
    <property type="component" value="Unassembled WGS sequence"/>
</dbReference>
<accession>A0A5M8P365</accession>
<gene>
    <name evidence="1" type="ORF">EZS26_001004</name>
</gene>
<name>A0A5M8P365_9BACT</name>